<sequence>MPTLILPKTILFLSLLSLSGCSALETAPRLSQLGRIDDFQLPLTLTPSVDSLAFADCMAPATAKVKLGFGHLVGKLRDQAENGVLLNQLGLLEKPNLAEHALQTGTHLRDLIDHFTTNLTISDRVGIPGSGIGEKIHQKAEKIAEYIQQHPLDSEQDLQLLKKLSRAYLKAYFIKPVDFNRLQSDDEKNLRAEIASILKRNPNDPKVNALLETLQPKLKPATLKIAGFIDRDGSQFGFSGISTSADSLKVDHSQIGADVMRIFLDALRDTLVPLPVLAYSTAGEQQAEFDVMTFQTADQPISFDWHTDRHDHSKTIHLSITAQQFEYIQALAKQAEASAASSVGKAIRGGAVGSLNNEAIARQLETAAGVLARHAAERSQWCLLAQGQL</sequence>
<reference key="2">
    <citation type="submission" date="2011-05" db="EMBL/GenBank/DDBJ databases">
        <title>Complete genome sequence of the aerobic marine methanotroph Methylomonas methanica MC09.</title>
        <authorList>
            <person name="Boden R."/>
            <person name="Cunliffe M."/>
            <person name="Scanlan J."/>
            <person name="Moussard H."/>
            <person name="Kits K.D."/>
            <person name="Klotz M."/>
            <person name="Jetten M."/>
            <person name="Vuilleumier S."/>
            <person name="Han J."/>
            <person name="Peters L."/>
            <person name="Mikhailova N."/>
            <person name="Teshima H."/>
            <person name="Tapia R."/>
            <person name="Kyrpides N."/>
            <person name="Ivanova N."/>
            <person name="Pagani I."/>
            <person name="Cheng J.-F."/>
            <person name="Goodwin L."/>
            <person name="Han C."/>
            <person name="Hauser L."/>
            <person name="Land M."/>
            <person name="Lapidus A."/>
            <person name="Lucas S."/>
            <person name="Pitluck S."/>
            <person name="Woyke T."/>
            <person name="Stein L.Y."/>
            <person name="Murrell C."/>
        </authorList>
    </citation>
    <scope>NUCLEOTIDE SEQUENCE</scope>
    <source>
        <strain>MC09</strain>
    </source>
</reference>
<dbReference type="Proteomes" id="UP000008888">
    <property type="component" value="Chromosome"/>
</dbReference>
<reference evidence="3" key="3">
    <citation type="submission" date="2011-05" db="EMBL/GenBank/DDBJ databases">
        <title>Complete sequence of Methylomonas methanica MC09.</title>
        <authorList>
            <consortium name="US DOE Joint Genome Institute"/>
            <person name="Lucas S."/>
            <person name="Han J."/>
            <person name="Lapidus A."/>
            <person name="Cheng J.-F."/>
            <person name="Goodwin L."/>
            <person name="Pitluck S."/>
            <person name="Peters L."/>
            <person name="Mikhailova N."/>
            <person name="Teshima H."/>
            <person name="Han C."/>
            <person name="Tapia R."/>
            <person name="Land M."/>
            <person name="Hauser L."/>
            <person name="Kyrpides N."/>
            <person name="Ivanova N."/>
            <person name="Pagani I."/>
            <person name="Stein L."/>
            <person name="Woyke T."/>
        </authorList>
    </citation>
    <scope>NUCLEOTIDE SEQUENCE [LARGE SCALE GENOMIC DNA]</scope>
    <source>
        <strain evidence="3">MC09</strain>
    </source>
</reference>
<dbReference type="EMBL" id="CP002738">
    <property type="protein sequence ID" value="AEG00549.1"/>
    <property type="molecule type" value="Genomic_DNA"/>
</dbReference>
<keyword evidence="1" id="KW-0732">Signal</keyword>
<organism evidence="2 3">
    <name type="scientific">Methylomonas methanica (strain DSM 25384 / MC09)</name>
    <dbReference type="NCBI Taxonomy" id="857087"/>
    <lineage>
        <taxon>Bacteria</taxon>
        <taxon>Pseudomonadati</taxon>
        <taxon>Pseudomonadota</taxon>
        <taxon>Gammaproteobacteria</taxon>
        <taxon>Methylococcales</taxon>
        <taxon>Methylococcaceae</taxon>
        <taxon>Methylomonas</taxon>
    </lineage>
</organism>
<evidence type="ECO:0000313" key="2">
    <source>
        <dbReference type="EMBL" id="AEG00549.1"/>
    </source>
</evidence>
<dbReference type="KEGG" id="mmt:Metme_2144"/>
<evidence type="ECO:0008006" key="4">
    <source>
        <dbReference type="Google" id="ProtNLM"/>
    </source>
</evidence>
<dbReference type="STRING" id="857087.Metme_2144"/>
<dbReference type="RefSeq" id="WP_013818793.1">
    <property type="nucleotide sequence ID" value="NC_015572.1"/>
</dbReference>
<gene>
    <name evidence="2" type="ordered locus">Metme_2144</name>
</gene>
<dbReference type="AlphaFoldDB" id="G0A6S8"/>
<feature type="signal peptide" evidence="1">
    <location>
        <begin position="1"/>
        <end position="23"/>
    </location>
</feature>
<feature type="chain" id="PRO_5003396920" description="Lipoprotein" evidence="1">
    <location>
        <begin position="24"/>
        <end position="389"/>
    </location>
</feature>
<name>G0A6S8_METMM</name>
<evidence type="ECO:0000313" key="3">
    <source>
        <dbReference type="Proteomes" id="UP000008888"/>
    </source>
</evidence>
<dbReference type="HOGENOM" id="CLU_709428_0_0_6"/>
<evidence type="ECO:0000256" key="1">
    <source>
        <dbReference type="SAM" id="SignalP"/>
    </source>
</evidence>
<reference evidence="2 3" key="1">
    <citation type="journal article" date="2011" name="J. Bacteriol.">
        <title>Complete Genome Sequence of the Aerobic Marine Methanotroph Methylomonas methanica MC09.</title>
        <authorList>
            <person name="Boden R."/>
            <person name="Cunliffe M."/>
            <person name="Scanlan J."/>
            <person name="Moussard H."/>
            <person name="Kits K.D."/>
            <person name="Klotz M.G."/>
            <person name="Jetten M.S."/>
            <person name="Vuilleumier S."/>
            <person name="Han J."/>
            <person name="Peters L."/>
            <person name="Mikhailova N."/>
            <person name="Teshima H."/>
            <person name="Tapia R."/>
            <person name="Kyrpides N."/>
            <person name="Ivanova N."/>
            <person name="Pagani I."/>
            <person name="Cheng J.F."/>
            <person name="Goodwin L."/>
            <person name="Han C."/>
            <person name="Hauser L."/>
            <person name="Land M.L."/>
            <person name="Lapidus A."/>
            <person name="Lucas S."/>
            <person name="Pitluck S."/>
            <person name="Woyke T."/>
            <person name="Stein L."/>
            <person name="Murrell J.C."/>
        </authorList>
    </citation>
    <scope>NUCLEOTIDE SEQUENCE [LARGE SCALE GENOMIC DNA]</scope>
    <source>
        <strain evidence="2 3">MC09</strain>
    </source>
</reference>
<accession>G0A6S8</accession>
<proteinExistence type="predicted"/>
<protein>
    <recommendedName>
        <fullName evidence="4">Lipoprotein</fullName>
    </recommendedName>
</protein>
<dbReference type="eggNOG" id="ENOG5033F1H">
    <property type="taxonomic scope" value="Bacteria"/>
</dbReference>
<dbReference type="OrthoDB" id="5567101at2"/>
<keyword evidence="3" id="KW-1185">Reference proteome</keyword>